<evidence type="ECO:0000313" key="15">
    <source>
        <dbReference type="Proteomes" id="UP000094065"/>
    </source>
</evidence>
<keyword evidence="8" id="KW-0520">NAD</keyword>
<evidence type="ECO:0000256" key="12">
    <source>
        <dbReference type="ARBA" id="ARBA00066666"/>
    </source>
</evidence>
<evidence type="ECO:0000256" key="8">
    <source>
        <dbReference type="ARBA" id="ARBA00023027"/>
    </source>
</evidence>
<dbReference type="InterPro" id="IPR019818">
    <property type="entry name" value="IsoCit/isopropylmalate_DH_CS"/>
</dbReference>
<reference evidence="14 15" key="1">
    <citation type="submission" date="2016-06" db="EMBL/GenBank/DDBJ databases">
        <title>Evolution of pathogenesis and genome organization in the Tremellales.</title>
        <authorList>
            <person name="Cuomo C."/>
            <person name="Litvintseva A."/>
            <person name="Heitman J."/>
            <person name="Chen Y."/>
            <person name="Sun S."/>
            <person name="Springer D."/>
            <person name="Dromer F."/>
            <person name="Young S."/>
            <person name="Zeng Q."/>
            <person name="Chapman S."/>
            <person name="Gujja S."/>
            <person name="Saif S."/>
            <person name="Birren B."/>
        </authorList>
    </citation>
    <scope>NUCLEOTIDE SEQUENCE [LARGE SCALE GENOMIC DNA]</scope>
    <source>
        <strain evidence="14 15">CBS 6039</strain>
    </source>
</reference>
<dbReference type="GO" id="GO:0047046">
    <property type="term" value="F:homoisocitrate dehydrogenase activity"/>
    <property type="evidence" value="ECO:0007669"/>
    <property type="project" value="UniProtKB-EC"/>
</dbReference>
<evidence type="ECO:0000256" key="7">
    <source>
        <dbReference type="ARBA" id="ARBA00023002"/>
    </source>
</evidence>
<evidence type="ECO:0000256" key="9">
    <source>
        <dbReference type="ARBA" id="ARBA00023154"/>
    </source>
</evidence>
<dbReference type="OrthoDB" id="10261637at2759"/>
<keyword evidence="4" id="KW-0028">Amino-acid biosynthesis</keyword>
<keyword evidence="15" id="KW-1185">Reference proteome</keyword>
<dbReference type="STRING" id="1295533.A0A1E3I0D5"/>
<dbReference type="SMART" id="SM01329">
    <property type="entry name" value="Iso_dh"/>
    <property type="match status" value="1"/>
</dbReference>
<dbReference type="GO" id="GO:0009085">
    <property type="term" value="P:lysine biosynthetic process"/>
    <property type="evidence" value="ECO:0007669"/>
    <property type="project" value="UniProtKB-KW"/>
</dbReference>
<dbReference type="SUPFAM" id="SSF53659">
    <property type="entry name" value="Isocitrate/Isopropylmalate dehydrogenase-like"/>
    <property type="match status" value="1"/>
</dbReference>
<dbReference type="FunFam" id="3.40.718.10:FF:000012">
    <property type="entry name" value="Homoisocitrate dehydrogenase, mitochondrial"/>
    <property type="match status" value="1"/>
</dbReference>
<evidence type="ECO:0000259" key="13">
    <source>
        <dbReference type="SMART" id="SM01329"/>
    </source>
</evidence>
<dbReference type="GeneID" id="30153466"/>
<keyword evidence="5" id="KW-0479">Metal-binding</keyword>
<comment type="caution">
    <text evidence="14">The sequence shown here is derived from an EMBL/GenBank/DDBJ whole genome shotgun (WGS) entry which is preliminary data.</text>
</comment>
<evidence type="ECO:0000256" key="10">
    <source>
        <dbReference type="ARBA" id="ARBA00052540"/>
    </source>
</evidence>
<dbReference type="PANTHER" id="PTHR11835">
    <property type="entry name" value="DECARBOXYLATING DEHYDROGENASES-ISOCITRATE, ISOPROPYLMALATE, TARTRATE"/>
    <property type="match status" value="1"/>
</dbReference>
<dbReference type="PROSITE" id="PS00470">
    <property type="entry name" value="IDH_IMDH"/>
    <property type="match status" value="1"/>
</dbReference>
<proteinExistence type="inferred from homology"/>
<keyword evidence="9" id="KW-0457">Lysine biosynthesis</keyword>
<comment type="catalytic activity">
    <reaction evidence="10">
        <text>(2R,3S)-homoisocitrate + NAD(+) = 2-oxoadipate + CO2 + NADH</text>
        <dbReference type="Rhea" id="RHEA:11900"/>
        <dbReference type="ChEBI" id="CHEBI:15404"/>
        <dbReference type="ChEBI" id="CHEBI:16526"/>
        <dbReference type="ChEBI" id="CHEBI:57499"/>
        <dbReference type="ChEBI" id="CHEBI:57540"/>
        <dbReference type="ChEBI" id="CHEBI:57945"/>
        <dbReference type="EC" id="1.1.1.87"/>
    </reaction>
</comment>
<sequence length="369" mass="39585">MASVLRQSLKLGMMPADGIGKEVLPAAQRVIEALGSAIPKTTFVPLLAGWEEFNRRGKAMPQETLDALKECDGAMFGAVSSPSHKVEGYSSPIVALRKHLDLYANVRPVSSVPIPGQDSSKKVDLVIVRENTECLYVKQEEISGEGEDRVALATRKISARASSRIGRMAFDIAARRGQEREAARAAGKEVLWKGEPKVTIIHKSNVLSVTDGLFRETVRAVKEGAGGEKYNGVKLEEQIVDSMVYRMFREPEFFDVCVAPNLYGDIISDGAAALVGSLGLVPSINAGDNFIMGEPVHGSAPDIEGQNIANPIASIRSAALLLSSLGYVEPAARINAAVDAVLIEGRYLTPDLGGKSTTTEVTDEVLKRI</sequence>
<dbReference type="Proteomes" id="UP000094065">
    <property type="component" value="Unassembled WGS sequence"/>
</dbReference>
<accession>A0A1E3I0D5</accession>
<evidence type="ECO:0000256" key="2">
    <source>
        <dbReference type="ARBA" id="ARBA00007769"/>
    </source>
</evidence>
<dbReference type="RefSeq" id="XP_018996104.1">
    <property type="nucleotide sequence ID" value="XM_019135701.1"/>
</dbReference>
<evidence type="ECO:0000313" key="14">
    <source>
        <dbReference type="EMBL" id="ODN81785.1"/>
    </source>
</evidence>
<dbReference type="GO" id="GO:0051287">
    <property type="term" value="F:NAD binding"/>
    <property type="evidence" value="ECO:0007669"/>
    <property type="project" value="InterPro"/>
</dbReference>
<evidence type="ECO:0000256" key="11">
    <source>
        <dbReference type="ARBA" id="ARBA00060720"/>
    </source>
</evidence>
<name>A0A1E3I0D5_9TREE</name>
<dbReference type="PANTHER" id="PTHR11835:SF48">
    <property type="entry name" value="HOMOISOCITRATE DEHYDROGENASE, MITOCHONDRIAL"/>
    <property type="match status" value="1"/>
</dbReference>
<dbReference type="GO" id="GO:0005739">
    <property type="term" value="C:mitochondrion"/>
    <property type="evidence" value="ECO:0007669"/>
    <property type="project" value="TreeGrafter"/>
</dbReference>
<evidence type="ECO:0000256" key="5">
    <source>
        <dbReference type="ARBA" id="ARBA00022723"/>
    </source>
</evidence>
<comment type="similarity">
    <text evidence="2">Belongs to the isocitrate and isopropylmalate dehydrogenases family.</text>
</comment>
<evidence type="ECO:0000256" key="6">
    <source>
        <dbReference type="ARBA" id="ARBA00022842"/>
    </source>
</evidence>
<dbReference type="GO" id="GO:0006102">
    <property type="term" value="P:isocitrate metabolic process"/>
    <property type="evidence" value="ECO:0007669"/>
    <property type="project" value="TreeGrafter"/>
</dbReference>
<evidence type="ECO:0000256" key="3">
    <source>
        <dbReference type="ARBA" id="ARBA00022553"/>
    </source>
</evidence>
<dbReference type="Gene3D" id="3.40.718.10">
    <property type="entry name" value="Isopropylmalate Dehydrogenase"/>
    <property type="match status" value="1"/>
</dbReference>
<keyword evidence="7" id="KW-0560">Oxidoreductase</keyword>
<keyword evidence="6" id="KW-0460">Magnesium</keyword>
<evidence type="ECO:0000256" key="4">
    <source>
        <dbReference type="ARBA" id="ARBA00022605"/>
    </source>
</evidence>
<gene>
    <name evidence="14" type="ORF">L202_02157</name>
</gene>
<dbReference type="AlphaFoldDB" id="A0A1E3I0D5"/>
<evidence type="ECO:0000256" key="1">
    <source>
        <dbReference type="ARBA" id="ARBA00001946"/>
    </source>
</evidence>
<keyword evidence="3" id="KW-0597">Phosphoprotein</keyword>
<dbReference type="GO" id="GO:0006099">
    <property type="term" value="P:tricarboxylic acid cycle"/>
    <property type="evidence" value="ECO:0007669"/>
    <property type="project" value="TreeGrafter"/>
</dbReference>
<dbReference type="Pfam" id="PF00180">
    <property type="entry name" value="Iso_dh"/>
    <property type="match status" value="1"/>
</dbReference>
<comment type="cofactor">
    <cofactor evidence="1">
        <name>Mg(2+)</name>
        <dbReference type="ChEBI" id="CHEBI:18420"/>
    </cofactor>
</comment>
<comment type="pathway">
    <text evidence="11">Amino-acid biosynthesis; L-lysine biosynthesis via AAA pathway; L-alpha-aminoadipate from 2-oxoglutarate: step 4/5.</text>
</comment>
<dbReference type="EMBL" id="AWGJ01000003">
    <property type="protein sequence ID" value="ODN81785.1"/>
    <property type="molecule type" value="Genomic_DNA"/>
</dbReference>
<protein>
    <recommendedName>
        <fullName evidence="12">homoisocitrate dehydrogenase</fullName>
        <ecNumber evidence="12">1.1.1.87</ecNumber>
    </recommendedName>
</protein>
<feature type="domain" description="Isopropylmalate dehydrogenase-like" evidence="13">
    <location>
        <begin position="10"/>
        <end position="365"/>
    </location>
</feature>
<organism evidence="14 15">
    <name type="scientific">Cryptococcus amylolentus CBS 6039</name>
    <dbReference type="NCBI Taxonomy" id="1295533"/>
    <lineage>
        <taxon>Eukaryota</taxon>
        <taxon>Fungi</taxon>
        <taxon>Dikarya</taxon>
        <taxon>Basidiomycota</taxon>
        <taxon>Agaricomycotina</taxon>
        <taxon>Tremellomycetes</taxon>
        <taxon>Tremellales</taxon>
        <taxon>Cryptococcaceae</taxon>
        <taxon>Cryptococcus</taxon>
    </lineage>
</organism>
<dbReference type="GO" id="GO:0000287">
    <property type="term" value="F:magnesium ion binding"/>
    <property type="evidence" value="ECO:0007669"/>
    <property type="project" value="InterPro"/>
</dbReference>
<dbReference type="GO" id="GO:0004449">
    <property type="term" value="F:isocitrate dehydrogenase (NAD+) activity"/>
    <property type="evidence" value="ECO:0007669"/>
    <property type="project" value="TreeGrafter"/>
</dbReference>
<dbReference type="InterPro" id="IPR024084">
    <property type="entry name" value="IsoPropMal-DH-like_dom"/>
</dbReference>
<dbReference type="EC" id="1.1.1.87" evidence="12"/>